<feature type="compositionally biased region" description="Polar residues" evidence="1">
    <location>
        <begin position="1"/>
        <end position="20"/>
    </location>
</feature>
<keyword evidence="2" id="KW-0472">Membrane</keyword>
<dbReference type="AlphaFoldDB" id="A0A852Z099"/>
<keyword evidence="2" id="KW-1133">Transmembrane helix</keyword>
<keyword evidence="2" id="KW-0812">Transmembrane</keyword>
<feature type="compositionally biased region" description="Low complexity" evidence="1">
    <location>
        <begin position="23"/>
        <end position="105"/>
    </location>
</feature>
<dbReference type="Proteomes" id="UP000548304">
    <property type="component" value="Unassembled WGS sequence"/>
</dbReference>
<evidence type="ECO:0000313" key="3">
    <source>
        <dbReference type="EMBL" id="NYH77086.1"/>
    </source>
</evidence>
<organism evidence="3 4">
    <name type="scientific">Actinopolyspora biskrensis</name>
    <dbReference type="NCBI Taxonomy" id="1470178"/>
    <lineage>
        <taxon>Bacteria</taxon>
        <taxon>Bacillati</taxon>
        <taxon>Actinomycetota</taxon>
        <taxon>Actinomycetes</taxon>
        <taxon>Actinopolysporales</taxon>
        <taxon>Actinopolysporaceae</taxon>
        <taxon>Actinopolyspora</taxon>
    </lineage>
</organism>
<dbReference type="RefSeq" id="WP_179533692.1">
    <property type="nucleotide sequence ID" value="NZ_JACBYW010000001.1"/>
</dbReference>
<protein>
    <recommendedName>
        <fullName evidence="5">DUF4878 domain-containing protein</fullName>
    </recommendedName>
</protein>
<feature type="region of interest" description="Disordered" evidence="1">
    <location>
        <begin position="1"/>
        <end position="124"/>
    </location>
</feature>
<accession>A0A852Z099</accession>
<feature type="compositionally biased region" description="Pro residues" evidence="1">
    <location>
        <begin position="106"/>
        <end position="115"/>
    </location>
</feature>
<feature type="compositionally biased region" description="Basic and acidic residues" evidence="1">
    <location>
        <begin position="249"/>
        <end position="258"/>
    </location>
</feature>
<evidence type="ECO:0000313" key="4">
    <source>
        <dbReference type="Proteomes" id="UP000548304"/>
    </source>
</evidence>
<keyword evidence="4" id="KW-1185">Reference proteome</keyword>
<proteinExistence type="predicted"/>
<dbReference type="EMBL" id="JACBYW010000001">
    <property type="protein sequence ID" value="NYH77086.1"/>
    <property type="molecule type" value="Genomic_DNA"/>
</dbReference>
<feature type="transmembrane region" description="Helical" evidence="2">
    <location>
        <begin position="123"/>
        <end position="147"/>
    </location>
</feature>
<comment type="caution">
    <text evidence="3">The sequence shown here is derived from an EMBL/GenBank/DDBJ whole genome shotgun (WGS) entry which is preliminary data.</text>
</comment>
<name>A0A852Z099_9ACTN</name>
<evidence type="ECO:0008006" key="5">
    <source>
        <dbReference type="Google" id="ProtNLM"/>
    </source>
</evidence>
<sequence>MTYPQQPGQNDPRGQQQWGAQNPYGQPGSQGQQWGQPQQPYGQHPGGDPQQQWGQQYGQPQQPYGQPDPYGQQPGGQYPASGPQQAWPQQGWGQPQPGQQWGQMPPGHPGPPMAGPPNKKSKLPWILGGTGGGLLIIGGIVALVLVLTGGNTPEEVANRYMSLYKEQISNPQNPPLEKYKEIACSDMQKDLDESIENQKESDADLPQETLDKIKKTTIELKEVNHTEESGSFTLEFNHPEESDSQTTEFELKKEDDGWKVCGPVQNSSN</sequence>
<feature type="region of interest" description="Disordered" evidence="1">
    <location>
        <begin position="229"/>
        <end position="269"/>
    </location>
</feature>
<reference evidence="3 4" key="1">
    <citation type="submission" date="2020-07" db="EMBL/GenBank/DDBJ databases">
        <title>Genomic Encyclopedia of Type Strains, Phase III (KMG-III): the genomes of soil and plant-associated and newly described type strains.</title>
        <authorList>
            <person name="Whitman W."/>
        </authorList>
    </citation>
    <scope>NUCLEOTIDE SEQUENCE [LARGE SCALE GENOMIC DNA]</scope>
    <source>
        <strain evidence="3 4">CECT 8576</strain>
    </source>
</reference>
<gene>
    <name evidence="3" type="ORF">FHR84_000400</name>
</gene>
<evidence type="ECO:0000256" key="2">
    <source>
        <dbReference type="SAM" id="Phobius"/>
    </source>
</evidence>
<evidence type="ECO:0000256" key="1">
    <source>
        <dbReference type="SAM" id="MobiDB-lite"/>
    </source>
</evidence>